<evidence type="ECO:0000313" key="2">
    <source>
        <dbReference type="EMBL" id="KAJ2803966.1"/>
    </source>
</evidence>
<organism evidence="2 3">
    <name type="scientific">Coemansia guatemalensis</name>
    <dbReference type="NCBI Taxonomy" id="2761395"/>
    <lineage>
        <taxon>Eukaryota</taxon>
        <taxon>Fungi</taxon>
        <taxon>Fungi incertae sedis</taxon>
        <taxon>Zoopagomycota</taxon>
        <taxon>Kickxellomycotina</taxon>
        <taxon>Kickxellomycetes</taxon>
        <taxon>Kickxellales</taxon>
        <taxon>Kickxellaceae</taxon>
        <taxon>Coemansia</taxon>
    </lineage>
</organism>
<evidence type="ECO:0000313" key="3">
    <source>
        <dbReference type="Proteomes" id="UP001140094"/>
    </source>
</evidence>
<feature type="region of interest" description="Disordered" evidence="1">
    <location>
        <begin position="288"/>
        <end position="331"/>
    </location>
</feature>
<feature type="non-terminal residue" evidence="2">
    <location>
        <position position="331"/>
    </location>
</feature>
<accession>A0A9W8I213</accession>
<name>A0A9W8I213_9FUNG</name>
<dbReference type="EMBL" id="JANBUO010000458">
    <property type="protein sequence ID" value="KAJ2803966.1"/>
    <property type="molecule type" value="Genomic_DNA"/>
</dbReference>
<reference evidence="2" key="1">
    <citation type="submission" date="2022-07" db="EMBL/GenBank/DDBJ databases">
        <title>Phylogenomic reconstructions and comparative analyses of Kickxellomycotina fungi.</title>
        <authorList>
            <person name="Reynolds N.K."/>
            <person name="Stajich J.E."/>
            <person name="Barry K."/>
            <person name="Grigoriev I.V."/>
            <person name="Crous P."/>
            <person name="Smith M.E."/>
        </authorList>
    </citation>
    <scope>NUCLEOTIDE SEQUENCE</scope>
    <source>
        <strain evidence="2">NRRL 1565</strain>
    </source>
</reference>
<comment type="caution">
    <text evidence="2">The sequence shown here is derived from an EMBL/GenBank/DDBJ whole genome shotgun (WGS) entry which is preliminary data.</text>
</comment>
<feature type="compositionally biased region" description="Acidic residues" evidence="1">
    <location>
        <begin position="295"/>
        <end position="314"/>
    </location>
</feature>
<dbReference type="OrthoDB" id="2162994at2759"/>
<dbReference type="AlphaFoldDB" id="A0A9W8I213"/>
<dbReference type="Proteomes" id="UP001140094">
    <property type="component" value="Unassembled WGS sequence"/>
</dbReference>
<gene>
    <name evidence="2" type="ORF">H4R20_002685</name>
</gene>
<proteinExistence type="predicted"/>
<protein>
    <submittedName>
        <fullName evidence="2">Uncharacterized protein</fullName>
    </submittedName>
</protein>
<evidence type="ECO:0000256" key="1">
    <source>
        <dbReference type="SAM" id="MobiDB-lite"/>
    </source>
</evidence>
<keyword evidence="3" id="KW-1185">Reference proteome</keyword>
<sequence>MGSKSDSTSLARDGGTLNLAHSLMRSRLTWITNAFDHLDERCMVLSREFLGLAELQIGPHIFPKVKFYRIVEPSSANTGIASSKQPLRRLLAFEFADNPGALFWVPPDLGIDYKRCGKPDTLHVYFFASPRRRAVDRRPSRIRQEWPHYYSADKALTRVNIDMLEANQRIIDAVSDYVEEHTVRVCRDYRLTLAQSAPTVKYWYSFFSRQHRGQLLEAAKIATSDVKSPSVRVSRAADKILAAEEEEKPQASNENRIPLLPVIKSHSFGGKGGYNAAVAAAYFKSRRGSGLKADEDSEEDDDDDTSDGNEDNEEYGGLAASTDKITSKATA</sequence>